<dbReference type="EC" id="2.1.1.72" evidence="2"/>
<dbReference type="InterPro" id="IPR012263">
    <property type="entry name" value="M_m6A_EcoRV"/>
</dbReference>
<evidence type="ECO:0000256" key="4">
    <source>
        <dbReference type="ARBA" id="ARBA00022679"/>
    </source>
</evidence>
<dbReference type="InterPro" id="IPR029063">
    <property type="entry name" value="SAM-dependent_MTases_sf"/>
</dbReference>
<evidence type="ECO:0000256" key="1">
    <source>
        <dbReference type="ARBA" id="ARBA00006594"/>
    </source>
</evidence>
<dbReference type="GO" id="GO:0032259">
    <property type="term" value="P:methylation"/>
    <property type="evidence" value="ECO:0007669"/>
    <property type="project" value="UniProtKB-KW"/>
</dbReference>
<evidence type="ECO:0000256" key="3">
    <source>
        <dbReference type="ARBA" id="ARBA00022603"/>
    </source>
</evidence>
<dbReference type="PANTHER" id="PTHR30481">
    <property type="entry name" value="DNA ADENINE METHYLASE"/>
    <property type="match status" value="1"/>
</dbReference>
<comment type="similarity">
    <text evidence="1">Belongs to the N(4)/N(6)-methyltransferase family.</text>
</comment>
<dbReference type="PRINTS" id="PR00505">
    <property type="entry name" value="D12N6MTFRASE"/>
</dbReference>
<dbReference type="PANTHER" id="PTHR30481:SF2">
    <property type="entry name" value="SITE-SPECIFIC DNA-METHYLTRANSFERASE (ADENINE-SPECIFIC)"/>
    <property type="match status" value="1"/>
</dbReference>
<comment type="catalytic activity">
    <reaction evidence="6">
        <text>a 2'-deoxyadenosine in DNA + S-adenosyl-L-methionine = an N(6)-methyl-2'-deoxyadenosine in DNA + S-adenosyl-L-homocysteine + H(+)</text>
        <dbReference type="Rhea" id="RHEA:15197"/>
        <dbReference type="Rhea" id="RHEA-COMP:12418"/>
        <dbReference type="Rhea" id="RHEA-COMP:12419"/>
        <dbReference type="ChEBI" id="CHEBI:15378"/>
        <dbReference type="ChEBI" id="CHEBI:57856"/>
        <dbReference type="ChEBI" id="CHEBI:59789"/>
        <dbReference type="ChEBI" id="CHEBI:90615"/>
        <dbReference type="ChEBI" id="CHEBI:90616"/>
        <dbReference type="EC" id="2.1.1.72"/>
    </reaction>
</comment>
<dbReference type="GO" id="GO:0006298">
    <property type="term" value="P:mismatch repair"/>
    <property type="evidence" value="ECO:0007669"/>
    <property type="project" value="TreeGrafter"/>
</dbReference>
<dbReference type="Proteomes" id="UP000199477">
    <property type="component" value="Unassembled WGS sequence"/>
</dbReference>
<keyword evidence="3 7" id="KW-0489">Methyltransferase</keyword>
<keyword evidence="8" id="KW-1185">Reference proteome</keyword>
<accession>A0A1I2JB31</accession>
<dbReference type="GO" id="GO:0009007">
    <property type="term" value="F:site-specific DNA-methyltransferase (adenine-specific) activity"/>
    <property type="evidence" value="ECO:0007669"/>
    <property type="project" value="UniProtKB-EC"/>
</dbReference>
<gene>
    <name evidence="7" type="ORF">SAMN02799615_03910</name>
</gene>
<name>A0A1I2JB31_9GAMM</name>
<protein>
    <recommendedName>
        <fullName evidence="2">site-specific DNA-methyltransferase (adenine-specific)</fullName>
        <ecNumber evidence="2">2.1.1.72</ecNumber>
    </recommendedName>
</protein>
<dbReference type="GO" id="GO:0009307">
    <property type="term" value="P:DNA restriction-modification system"/>
    <property type="evidence" value="ECO:0007669"/>
    <property type="project" value="InterPro"/>
</dbReference>
<dbReference type="Pfam" id="PF02086">
    <property type="entry name" value="MethyltransfD12"/>
    <property type="match status" value="1"/>
</dbReference>
<proteinExistence type="inferred from homology"/>
<keyword evidence="4" id="KW-0808">Transferase</keyword>
<dbReference type="Gene3D" id="3.40.50.150">
    <property type="entry name" value="Vaccinia Virus protein VP39"/>
    <property type="match status" value="1"/>
</dbReference>
<dbReference type="InterPro" id="IPR012327">
    <property type="entry name" value="MeTrfase_D12"/>
</dbReference>
<evidence type="ECO:0000256" key="5">
    <source>
        <dbReference type="ARBA" id="ARBA00022691"/>
    </source>
</evidence>
<dbReference type="GO" id="GO:0043565">
    <property type="term" value="F:sequence-specific DNA binding"/>
    <property type="evidence" value="ECO:0007669"/>
    <property type="project" value="TreeGrafter"/>
</dbReference>
<sequence>MSFYTPLRYPGGKGQLASWLATVIEHNDLTGGVYVEPYAGGCGAALQLLLTEKVGRIIINDADPAICAFWWAVLNQSAKLQERILRTKVTLAVREEQRAVLAAPSQYSTLDLAFAVFFVNRTSRSGILSGGVIGGKGQSGKYKIDARFNREDLAHRIALIHARRDDIELHGVDALRLIKSIRSKLRKRSLVYLDPPYYVKGAQLYRNYYSPTDHEAIANVIKKIKTPWLLTYDDCQPIQKIYKDCDGLTYSPYYSTHASREYASEAMFYGNITLPSRPYLKRGSPAMAEKKSL</sequence>
<dbReference type="SUPFAM" id="SSF53335">
    <property type="entry name" value="S-adenosyl-L-methionine-dependent methyltransferases"/>
    <property type="match status" value="1"/>
</dbReference>
<dbReference type="AlphaFoldDB" id="A0A1I2JB31"/>
<dbReference type="EMBL" id="FONH01000022">
    <property type="protein sequence ID" value="SFF51043.1"/>
    <property type="molecule type" value="Genomic_DNA"/>
</dbReference>
<dbReference type="RefSeq" id="WP_081805136.1">
    <property type="nucleotide sequence ID" value="NZ_FONH01000022.1"/>
</dbReference>
<keyword evidence="5" id="KW-0949">S-adenosyl-L-methionine</keyword>
<evidence type="ECO:0000313" key="8">
    <source>
        <dbReference type="Proteomes" id="UP000199477"/>
    </source>
</evidence>
<organism evidence="7 8">
    <name type="scientific">Dyella marensis</name>
    <dbReference type="NCBI Taxonomy" id="500610"/>
    <lineage>
        <taxon>Bacteria</taxon>
        <taxon>Pseudomonadati</taxon>
        <taxon>Pseudomonadota</taxon>
        <taxon>Gammaproteobacteria</taxon>
        <taxon>Lysobacterales</taxon>
        <taxon>Rhodanobacteraceae</taxon>
        <taxon>Dyella</taxon>
    </lineage>
</organism>
<dbReference type="Gene3D" id="1.10.1020.10">
    <property type="entry name" value="Adenine-specific Methyltransferase, Domain 2"/>
    <property type="match status" value="1"/>
</dbReference>
<dbReference type="PIRSF" id="PIRSF000398">
    <property type="entry name" value="M_m6A_EcoRV"/>
    <property type="match status" value="1"/>
</dbReference>
<evidence type="ECO:0000313" key="7">
    <source>
        <dbReference type="EMBL" id="SFF51043.1"/>
    </source>
</evidence>
<reference evidence="8" key="1">
    <citation type="submission" date="2016-10" db="EMBL/GenBank/DDBJ databases">
        <authorList>
            <person name="Varghese N."/>
            <person name="Submissions S."/>
        </authorList>
    </citation>
    <scope>NUCLEOTIDE SEQUENCE [LARGE SCALE GENOMIC DNA]</scope>
    <source>
        <strain evidence="8">UNC178MFTsu3.1</strain>
    </source>
</reference>
<dbReference type="GO" id="GO:1904047">
    <property type="term" value="F:S-adenosyl-L-methionine binding"/>
    <property type="evidence" value="ECO:0007669"/>
    <property type="project" value="TreeGrafter"/>
</dbReference>
<evidence type="ECO:0000256" key="6">
    <source>
        <dbReference type="ARBA" id="ARBA00047942"/>
    </source>
</evidence>
<dbReference type="InterPro" id="IPR023095">
    <property type="entry name" value="Ade_MeTrfase_dom_2"/>
</dbReference>
<dbReference type="STRING" id="500610.SAMN02799615_03910"/>
<evidence type="ECO:0000256" key="2">
    <source>
        <dbReference type="ARBA" id="ARBA00011900"/>
    </source>
</evidence>